<keyword evidence="2" id="KW-1185">Reference proteome</keyword>
<sequence>MKHINLRNIKLVDELMSFCYKYGAKKININIENTDNKVIIDLKAYIEHISEKTLEILNTLLSAPRCREMEEYYWNLSGDDDTDTELTLVGMMSDEAEINYNPDTKLLKITLKRMF</sequence>
<dbReference type="OrthoDB" id="9794280at2"/>
<gene>
    <name evidence="1" type="ORF">CLTEP_23440</name>
</gene>
<dbReference type="STRING" id="1121338.CLTEP_23440"/>
<proteinExistence type="predicted"/>
<name>A0A151AVP4_9CLOT</name>
<dbReference type="EMBL" id="LTBA01000044">
    <property type="protein sequence ID" value="KYH31681.1"/>
    <property type="molecule type" value="Genomic_DNA"/>
</dbReference>
<protein>
    <submittedName>
        <fullName evidence="1">Uncharacterized protein</fullName>
    </submittedName>
</protein>
<evidence type="ECO:0000313" key="2">
    <source>
        <dbReference type="Proteomes" id="UP000075531"/>
    </source>
</evidence>
<dbReference type="AlphaFoldDB" id="A0A151AVP4"/>
<reference evidence="1 2" key="1">
    <citation type="submission" date="2016-02" db="EMBL/GenBank/DDBJ databases">
        <title>Genome sequence of Clostridium tepidiprofundi DSM 19306.</title>
        <authorList>
            <person name="Poehlein A."/>
            <person name="Daniel R."/>
        </authorList>
    </citation>
    <scope>NUCLEOTIDE SEQUENCE [LARGE SCALE GENOMIC DNA]</scope>
    <source>
        <strain evidence="1 2">DSM 19306</strain>
    </source>
</reference>
<organism evidence="1 2">
    <name type="scientific">Clostridium tepidiprofundi DSM 19306</name>
    <dbReference type="NCBI Taxonomy" id="1121338"/>
    <lineage>
        <taxon>Bacteria</taxon>
        <taxon>Bacillati</taxon>
        <taxon>Bacillota</taxon>
        <taxon>Clostridia</taxon>
        <taxon>Eubacteriales</taxon>
        <taxon>Clostridiaceae</taxon>
        <taxon>Clostridium</taxon>
    </lineage>
</organism>
<dbReference type="Proteomes" id="UP000075531">
    <property type="component" value="Unassembled WGS sequence"/>
</dbReference>
<evidence type="ECO:0000313" key="1">
    <source>
        <dbReference type="EMBL" id="KYH31681.1"/>
    </source>
</evidence>
<comment type="caution">
    <text evidence="1">The sequence shown here is derived from an EMBL/GenBank/DDBJ whole genome shotgun (WGS) entry which is preliminary data.</text>
</comment>
<accession>A0A151AVP4</accession>
<dbReference type="RefSeq" id="WP_066826870.1">
    <property type="nucleotide sequence ID" value="NZ_LTBA01000044.1"/>
</dbReference>
<dbReference type="PATRIC" id="fig|1121338.3.peg.2425"/>